<evidence type="ECO:0000256" key="4">
    <source>
        <dbReference type="ARBA" id="ARBA00023288"/>
    </source>
</evidence>
<keyword evidence="4" id="KW-0449">Lipoprotein</keyword>
<evidence type="ECO:0000259" key="6">
    <source>
        <dbReference type="PROSITE" id="PS51762"/>
    </source>
</evidence>
<dbReference type="GO" id="GO:0005886">
    <property type="term" value="C:plasma membrane"/>
    <property type="evidence" value="ECO:0007669"/>
    <property type="project" value="UniProtKB-SubCell"/>
</dbReference>
<proteinExistence type="predicted"/>
<dbReference type="EMBL" id="JAJTJA010000001">
    <property type="protein sequence ID" value="KAH8705994.1"/>
    <property type="molecule type" value="Genomic_DNA"/>
</dbReference>
<evidence type="ECO:0000256" key="1">
    <source>
        <dbReference type="ARBA" id="ARBA00004609"/>
    </source>
</evidence>
<dbReference type="SUPFAM" id="SSF49899">
    <property type="entry name" value="Concanavalin A-like lectins/glucanases"/>
    <property type="match status" value="1"/>
</dbReference>
<dbReference type="InterPro" id="IPR000757">
    <property type="entry name" value="Beta-glucanase-like"/>
</dbReference>
<dbReference type="GO" id="GO:0098552">
    <property type="term" value="C:side of membrane"/>
    <property type="evidence" value="ECO:0007669"/>
    <property type="project" value="UniProtKB-KW"/>
</dbReference>
<sequence length="311" mass="32965">MRNTAFVSLLFGAGVTGLNLTWNIDSSNFLDNFDFFTDSDPTGGFVKYVDQGTASSGGLFSTNNNQIYLGADHTNTVSVSGPGRNSVRVTSKNAFNNGILIADFAHLPTAACGIWPAYWTINNDGNPYGEIDIIESYDDTGSSYVSLHTSNACTLTGTNFTGTNVRTDCSLSGNSGCGVEGTTSQFGAGFNSAGGGLYVLYLDDSLKVWVFPKNNVPSDITNGSPDPSGWGVPLFDFESNNGCDVGTNFINQSIIFNLDFCGSGGAGGQEWSQWTDCSTSTGSSTCEAYVATNPGAYVDTYFLINSIRLYQ</sequence>
<reference evidence="7" key="1">
    <citation type="submission" date="2021-12" db="EMBL/GenBank/DDBJ databases">
        <title>Convergent genome expansion in fungi linked to evolution of root-endophyte symbiosis.</title>
        <authorList>
            <consortium name="DOE Joint Genome Institute"/>
            <person name="Ke Y.-H."/>
            <person name="Bonito G."/>
            <person name="Liao H.-L."/>
            <person name="Looney B."/>
            <person name="Rojas-Flechas A."/>
            <person name="Nash J."/>
            <person name="Hameed K."/>
            <person name="Schadt C."/>
            <person name="Martin F."/>
            <person name="Crous P.W."/>
            <person name="Miettinen O."/>
            <person name="Magnuson J.K."/>
            <person name="Labbe J."/>
            <person name="Jacobson D."/>
            <person name="Doktycz M.J."/>
            <person name="Veneault-Fourrey C."/>
            <person name="Kuo A."/>
            <person name="Mondo S."/>
            <person name="Calhoun S."/>
            <person name="Riley R."/>
            <person name="Ohm R."/>
            <person name="LaButti K."/>
            <person name="Andreopoulos B."/>
            <person name="Pangilinan J."/>
            <person name="Nolan M."/>
            <person name="Tritt A."/>
            <person name="Clum A."/>
            <person name="Lipzen A."/>
            <person name="Daum C."/>
            <person name="Barry K."/>
            <person name="Grigoriev I.V."/>
            <person name="Vilgalys R."/>
        </authorList>
    </citation>
    <scope>NUCLEOTIDE SEQUENCE</scope>
    <source>
        <strain evidence="7">PMI_201</strain>
    </source>
</reference>
<evidence type="ECO:0000256" key="5">
    <source>
        <dbReference type="SAM" id="SignalP"/>
    </source>
</evidence>
<gene>
    <name evidence="7" type="ORF">BGW36DRAFT_333491</name>
</gene>
<keyword evidence="3" id="KW-0472">Membrane</keyword>
<evidence type="ECO:0000256" key="2">
    <source>
        <dbReference type="ARBA" id="ARBA00022475"/>
    </source>
</evidence>
<dbReference type="CDD" id="cd02181">
    <property type="entry name" value="GH16_fungal_Lam16A_glucanase"/>
    <property type="match status" value="1"/>
</dbReference>
<dbReference type="GO" id="GO:0004553">
    <property type="term" value="F:hydrolase activity, hydrolyzing O-glycosyl compounds"/>
    <property type="evidence" value="ECO:0007669"/>
    <property type="project" value="InterPro"/>
</dbReference>
<keyword evidence="2" id="KW-1003">Cell membrane</keyword>
<dbReference type="Gene3D" id="2.60.120.200">
    <property type="match status" value="1"/>
</dbReference>
<name>A0AAD4L8U9_9EURO</name>
<dbReference type="PROSITE" id="PS51762">
    <property type="entry name" value="GH16_2"/>
    <property type="match status" value="1"/>
</dbReference>
<keyword evidence="8" id="KW-1185">Reference proteome</keyword>
<organism evidence="7 8">
    <name type="scientific">Talaromyces proteolyticus</name>
    <dbReference type="NCBI Taxonomy" id="1131652"/>
    <lineage>
        <taxon>Eukaryota</taxon>
        <taxon>Fungi</taxon>
        <taxon>Dikarya</taxon>
        <taxon>Ascomycota</taxon>
        <taxon>Pezizomycotina</taxon>
        <taxon>Eurotiomycetes</taxon>
        <taxon>Eurotiomycetidae</taxon>
        <taxon>Eurotiales</taxon>
        <taxon>Trichocomaceae</taxon>
        <taxon>Talaromyces</taxon>
        <taxon>Talaromyces sect. Bacilispori</taxon>
    </lineage>
</organism>
<dbReference type="GeneID" id="70243166"/>
<dbReference type="Proteomes" id="UP001201262">
    <property type="component" value="Unassembled WGS sequence"/>
</dbReference>
<dbReference type="InterPro" id="IPR013320">
    <property type="entry name" value="ConA-like_dom_sf"/>
</dbReference>
<keyword evidence="5" id="KW-0732">Signal</keyword>
<dbReference type="InterPro" id="IPR050546">
    <property type="entry name" value="Glycosyl_Hydrlase_16"/>
</dbReference>
<dbReference type="GO" id="GO:0009251">
    <property type="term" value="P:glucan catabolic process"/>
    <property type="evidence" value="ECO:0007669"/>
    <property type="project" value="TreeGrafter"/>
</dbReference>
<accession>A0AAD4L8U9</accession>
<dbReference type="Pfam" id="PF26113">
    <property type="entry name" value="GH16_XgeA"/>
    <property type="match status" value="1"/>
</dbReference>
<keyword evidence="3" id="KW-0325">Glycoprotein</keyword>
<keyword evidence="3" id="KW-0336">GPI-anchor</keyword>
<feature type="chain" id="PRO_5042223735" evidence="5">
    <location>
        <begin position="18"/>
        <end position="311"/>
    </location>
</feature>
<protein>
    <submittedName>
        <fullName evidence="7">Hyaluronidase</fullName>
    </submittedName>
</protein>
<dbReference type="PANTHER" id="PTHR10963:SF24">
    <property type="entry name" value="GLYCOSIDASE C21B10.07-RELATED"/>
    <property type="match status" value="1"/>
</dbReference>
<dbReference type="AlphaFoldDB" id="A0AAD4L8U9"/>
<feature type="domain" description="GH16" evidence="6">
    <location>
        <begin position="20"/>
        <end position="311"/>
    </location>
</feature>
<evidence type="ECO:0000313" key="8">
    <source>
        <dbReference type="Proteomes" id="UP001201262"/>
    </source>
</evidence>
<comment type="caution">
    <text evidence="7">The sequence shown here is derived from an EMBL/GenBank/DDBJ whole genome shotgun (WGS) entry which is preliminary data.</text>
</comment>
<comment type="subcellular location">
    <subcellularLocation>
        <location evidence="1">Cell membrane</location>
        <topology evidence="1">Lipid-anchor</topology>
        <topology evidence="1">GPI-anchor</topology>
    </subcellularLocation>
</comment>
<dbReference type="PANTHER" id="PTHR10963">
    <property type="entry name" value="GLYCOSYL HYDROLASE-RELATED"/>
    <property type="match status" value="1"/>
</dbReference>
<evidence type="ECO:0000256" key="3">
    <source>
        <dbReference type="ARBA" id="ARBA00022622"/>
    </source>
</evidence>
<dbReference type="RefSeq" id="XP_046078615.1">
    <property type="nucleotide sequence ID" value="XM_046212879.1"/>
</dbReference>
<feature type="signal peptide" evidence="5">
    <location>
        <begin position="1"/>
        <end position="17"/>
    </location>
</feature>
<dbReference type="SMR" id="A0AAD4L8U9"/>
<evidence type="ECO:0000313" key="7">
    <source>
        <dbReference type="EMBL" id="KAH8705994.1"/>
    </source>
</evidence>